<reference evidence="1" key="1">
    <citation type="submission" date="2021-06" db="EMBL/GenBank/DDBJ databases">
        <authorList>
            <person name="Hodson N. C."/>
            <person name="Mongue J. A."/>
            <person name="Jaron S. K."/>
        </authorList>
    </citation>
    <scope>NUCLEOTIDE SEQUENCE</scope>
</reference>
<sequence length="9" mass="1119">MRVMFTSFT</sequence>
<name>A0A8J2JH68_9HEXA</name>
<proteinExistence type="predicted"/>
<accession>A0A8J2JH68</accession>
<evidence type="ECO:0000313" key="1">
    <source>
        <dbReference type="EMBL" id="CAG7720193.1"/>
    </source>
</evidence>
<feature type="non-terminal residue" evidence="1">
    <location>
        <position position="1"/>
    </location>
</feature>
<gene>
    <name evidence="1" type="ORF">AFUS01_LOCUS9479</name>
</gene>
<protein>
    <submittedName>
        <fullName evidence="1">Uncharacterized protein</fullName>
    </submittedName>
</protein>
<evidence type="ECO:0000313" key="2">
    <source>
        <dbReference type="Proteomes" id="UP000708208"/>
    </source>
</evidence>
<comment type="caution">
    <text evidence="1">The sequence shown here is derived from an EMBL/GenBank/DDBJ whole genome shotgun (WGS) entry which is preliminary data.</text>
</comment>
<dbReference type="EMBL" id="CAJVCH010068146">
    <property type="protein sequence ID" value="CAG7720193.1"/>
    <property type="molecule type" value="Genomic_DNA"/>
</dbReference>
<organism evidence="1 2">
    <name type="scientific">Allacma fusca</name>
    <dbReference type="NCBI Taxonomy" id="39272"/>
    <lineage>
        <taxon>Eukaryota</taxon>
        <taxon>Metazoa</taxon>
        <taxon>Ecdysozoa</taxon>
        <taxon>Arthropoda</taxon>
        <taxon>Hexapoda</taxon>
        <taxon>Collembola</taxon>
        <taxon>Symphypleona</taxon>
        <taxon>Sminthuridae</taxon>
        <taxon>Allacma</taxon>
    </lineage>
</organism>
<dbReference type="Proteomes" id="UP000708208">
    <property type="component" value="Unassembled WGS sequence"/>
</dbReference>
<keyword evidence="2" id="KW-1185">Reference proteome</keyword>